<evidence type="ECO:0000313" key="8">
    <source>
        <dbReference type="Proteomes" id="UP001165492"/>
    </source>
</evidence>
<keyword evidence="5" id="KW-0472">Membrane</keyword>
<comment type="pathway">
    <text evidence="1">Cell wall biogenesis; cell wall polysaccharide biosynthesis.</text>
</comment>
<gene>
    <name evidence="7" type="ORF">LMF89_01985</name>
</gene>
<evidence type="ECO:0000256" key="2">
    <source>
        <dbReference type="ARBA" id="ARBA00006739"/>
    </source>
</evidence>
<feature type="domain" description="Glycosyltransferase 2-like" evidence="6">
    <location>
        <begin position="94"/>
        <end position="174"/>
    </location>
</feature>
<dbReference type="InterPro" id="IPR001173">
    <property type="entry name" value="Glyco_trans_2-like"/>
</dbReference>
<evidence type="ECO:0000313" key="7">
    <source>
        <dbReference type="EMBL" id="MCC5464131.1"/>
    </source>
</evidence>
<keyword evidence="3" id="KW-0328">Glycosyltransferase</keyword>
<keyword evidence="8" id="KW-1185">Reference proteome</keyword>
<proteinExistence type="inferred from homology"/>
<feature type="domain" description="Glycosyltransferase 2-like" evidence="6">
    <location>
        <begin position="7"/>
        <end position="64"/>
    </location>
</feature>
<dbReference type="EMBL" id="JAJHJB010000002">
    <property type="protein sequence ID" value="MCC5464131.1"/>
    <property type="molecule type" value="Genomic_DNA"/>
</dbReference>
<name>A0ABS8HLS8_9FIRM</name>
<protein>
    <submittedName>
        <fullName evidence="7">Glycosyltransferase family 2 protein</fullName>
    </submittedName>
</protein>
<evidence type="ECO:0000256" key="1">
    <source>
        <dbReference type="ARBA" id="ARBA00004776"/>
    </source>
</evidence>
<accession>A0ABS8HLS8</accession>
<dbReference type="PANTHER" id="PTHR43179">
    <property type="entry name" value="RHAMNOSYLTRANSFERASE WBBL"/>
    <property type="match status" value="1"/>
</dbReference>
<keyword evidence="5" id="KW-1133">Transmembrane helix</keyword>
<evidence type="ECO:0000256" key="4">
    <source>
        <dbReference type="ARBA" id="ARBA00022679"/>
    </source>
</evidence>
<dbReference type="RefSeq" id="WP_229533649.1">
    <property type="nucleotide sequence ID" value="NZ_JAJHJB010000002.1"/>
</dbReference>
<dbReference type="SUPFAM" id="SSF53448">
    <property type="entry name" value="Nucleotide-diphospho-sugar transferases"/>
    <property type="match status" value="1"/>
</dbReference>
<keyword evidence="5" id="KW-0812">Transmembrane</keyword>
<dbReference type="Pfam" id="PF00535">
    <property type="entry name" value="Glycos_transf_2"/>
    <property type="match status" value="2"/>
</dbReference>
<dbReference type="Proteomes" id="UP001165492">
    <property type="component" value="Unassembled WGS sequence"/>
</dbReference>
<dbReference type="PANTHER" id="PTHR43179:SF12">
    <property type="entry name" value="GALACTOFURANOSYLTRANSFERASE GLFT2"/>
    <property type="match status" value="1"/>
</dbReference>
<comment type="similarity">
    <text evidence="2">Belongs to the glycosyltransferase 2 family.</text>
</comment>
<dbReference type="CDD" id="cd04186">
    <property type="entry name" value="GT_2_like_c"/>
    <property type="match status" value="1"/>
</dbReference>
<evidence type="ECO:0000259" key="6">
    <source>
        <dbReference type="Pfam" id="PF00535"/>
    </source>
</evidence>
<reference evidence="7" key="1">
    <citation type="submission" date="2021-11" db="EMBL/GenBank/DDBJ databases">
        <title>Description of a new species Pelosinus isolated from the bottom sediments of Lake Baikal.</title>
        <authorList>
            <person name="Zakharyuk A."/>
        </authorList>
    </citation>
    <scope>NUCLEOTIDE SEQUENCE</scope>
    <source>
        <strain evidence="7">Bkl1</strain>
    </source>
</reference>
<comment type="caution">
    <text evidence="7">The sequence shown here is derived from an EMBL/GenBank/DDBJ whole genome shotgun (WGS) entry which is preliminary data.</text>
</comment>
<feature type="transmembrane region" description="Helical" evidence="5">
    <location>
        <begin position="302"/>
        <end position="319"/>
    </location>
</feature>
<dbReference type="InterPro" id="IPR029044">
    <property type="entry name" value="Nucleotide-diphossugar_trans"/>
</dbReference>
<organism evidence="7 8">
    <name type="scientific">Pelosinus baikalensis</name>
    <dbReference type="NCBI Taxonomy" id="2892015"/>
    <lineage>
        <taxon>Bacteria</taxon>
        <taxon>Bacillati</taxon>
        <taxon>Bacillota</taxon>
        <taxon>Negativicutes</taxon>
        <taxon>Selenomonadales</taxon>
        <taxon>Sporomusaceae</taxon>
        <taxon>Pelosinus</taxon>
    </lineage>
</organism>
<evidence type="ECO:0000256" key="5">
    <source>
        <dbReference type="SAM" id="Phobius"/>
    </source>
</evidence>
<sequence length="348" mass="40256">MNKKVYIVILNWNGWKDTIECLESVFRSKYNNYKVIVCDNCSNDGSIEKIRQWADGKLKANITDDPRIAFYTSPAVEKPLQYLEYTREQVENGELSIDEPPLILIQTGKNLGFAGGNNVGMRYALAKSDFDYIWLLNNDTVVQNDTLLYLLEHVKGKPQMGICGSTLLFYDNPDKVQAFGGAVYNSWLALSNHIGLYQDYNVPVDYLEIIEKKMDYVVGASMLVKREFLLDIGLMCEDYFLYYEEVDWAIRAKKKYVLGYAPSSIVYHKEGASIGSSSNPLEKSFIADFYANKNRVVFTKKYYPWLLPVVYSSLLISIVNRIRRRQWSRVIFLIKILFSLGEYRHERN</sequence>
<dbReference type="Gene3D" id="3.90.550.10">
    <property type="entry name" value="Spore Coat Polysaccharide Biosynthesis Protein SpsA, Chain A"/>
    <property type="match status" value="1"/>
</dbReference>
<keyword evidence="4" id="KW-0808">Transferase</keyword>
<evidence type="ECO:0000256" key="3">
    <source>
        <dbReference type="ARBA" id="ARBA00022676"/>
    </source>
</evidence>